<evidence type="ECO:0000313" key="2">
    <source>
        <dbReference type="EMBL" id="WPB84857.1"/>
    </source>
</evidence>
<protein>
    <submittedName>
        <fullName evidence="2">Uncharacterized protein</fullName>
    </submittedName>
</protein>
<evidence type="ECO:0000256" key="1">
    <source>
        <dbReference type="SAM" id="SignalP"/>
    </source>
</evidence>
<proteinExistence type="predicted"/>
<feature type="chain" id="PRO_5045898739" evidence="1">
    <location>
        <begin position="22"/>
        <end position="139"/>
    </location>
</feature>
<reference evidence="2 3" key="1">
    <citation type="submission" date="2023-11" db="EMBL/GenBank/DDBJ databases">
        <title>Arctic aerobic anoxygenic photoheterotroph Sediminicoccus rosea KRV36 adapts its photosynthesis to long days of polar summer.</title>
        <authorList>
            <person name="Tomasch J."/>
            <person name="Kopejtka K."/>
            <person name="Bily T."/>
            <person name="Gardiner A.T."/>
            <person name="Gardian Z."/>
            <person name="Shivaramu S."/>
            <person name="Koblizek M."/>
            <person name="Engelhardt F."/>
            <person name="Kaftan D."/>
        </authorList>
    </citation>
    <scope>NUCLEOTIDE SEQUENCE [LARGE SCALE GENOMIC DNA]</scope>
    <source>
        <strain evidence="2 3">R-30</strain>
    </source>
</reference>
<name>A0ABZ0PGY0_9PROT</name>
<evidence type="ECO:0000313" key="3">
    <source>
        <dbReference type="Proteomes" id="UP001305521"/>
    </source>
</evidence>
<accession>A0ABZ0PGY0</accession>
<keyword evidence="3" id="KW-1185">Reference proteome</keyword>
<dbReference type="RefSeq" id="WP_318648820.1">
    <property type="nucleotide sequence ID" value="NZ_CP137852.1"/>
</dbReference>
<feature type="signal peptide" evidence="1">
    <location>
        <begin position="1"/>
        <end position="21"/>
    </location>
</feature>
<organism evidence="2 3">
    <name type="scientific">Sediminicoccus rosea</name>
    <dbReference type="NCBI Taxonomy" id="1225128"/>
    <lineage>
        <taxon>Bacteria</taxon>
        <taxon>Pseudomonadati</taxon>
        <taxon>Pseudomonadota</taxon>
        <taxon>Alphaproteobacteria</taxon>
        <taxon>Acetobacterales</taxon>
        <taxon>Roseomonadaceae</taxon>
        <taxon>Sediminicoccus</taxon>
    </lineage>
</organism>
<sequence>MSKLPGLVALASLAVILPAQAQNIPFNAITITIPGNSPCRVTPVSITTGKSASDVRFTFTNAGASPISFTLRLTISGMSAGSSFSRTLPDVAFSARPTGSNTVEIGGLGTPLSSLASPAATAVLVNCVNAAGNRPLANM</sequence>
<keyword evidence="1" id="KW-0732">Signal</keyword>
<dbReference type="Proteomes" id="UP001305521">
    <property type="component" value="Chromosome"/>
</dbReference>
<gene>
    <name evidence="2" type="ORF">R9Z33_22535</name>
</gene>
<dbReference type="EMBL" id="CP137852">
    <property type="protein sequence ID" value="WPB84857.1"/>
    <property type="molecule type" value="Genomic_DNA"/>
</dbReference>